<evidence type="ECO:0000313" key="8">
    <source>
        <dbReference type="EMBL" id="CAK5283176.1"/>
    </source>
</evidence>
<organism evidence="8 9">
    <name type="scientific">Mycena citricolor</name>
    <dbReference type="NCBI Taxonomy" id="2018698"/>
    <lineage>
        <taxon>Eukaryota</taxon>
        <taxon>Fungi</taxon>
        <taxon>Dikarya</taxon>
        <taxon>Basidiomycota</taxon>
        <taxon>Agaricomycotina</taxon>
        <taxon>Agaricomycetes</taxon>
        <taxon>Agaricomycetidae</taxon>
        <taxon>Agaricales</taxon>
        <taxon>Marasmiineae</taxon>
        <taxon>Mycenaceae</taxon>
        <taxon>Mycena</taxon>
    </lineage>
</organism>
<dbReference type="InterPro" id="IPR036259">
    <property type="entry name" value="MFS_trans_sf"/>
</dbReference>
<keyword evidence="9" id="KW-1185">Reference proteome</keyword>
<dbReference type="PANTHER" id="PTHR23502:SF181">
    <property type="entry name" value="MAJOR FACILITATOR SUPERFAMILY (MFS) PROFILE DOMAIN-CONTAINING PROTEIN"/>
    <property type="match status" value="1"/>
</dbReference>
<dbReference type="Pfam" id="PF07690">
    <property type="entry name" value="MFS_1"/>
    <property type="match status" value="1"/>
</dbReference>
<dbReference type="GO" id="GO:0005886">
    <property type="term" value="C:plasma membrane"/>
    <property type="evidence" value="ECO:0007669"/>
    <property type="project" value="TreeGrafter"/>
</dbReference>
<dbReference type="InterPro" id="IPR011701">
    <property type="entry name" value="MFS"/>
</dbReference>
<feature type="transmembrane region" description="Helical" evidence="6">
    <location>
        <begin position="479"/>
        <end position="504"/>
    </location>
</feature>
<evidence type="ECO:0000313" key="9">
    <source>
        <dbReference type="Proteomes" id="UP001295794"/>
    </source>
</evidence>
<evidence type="ECO:0000259" key="7">
    <source>
        <dbReference type="PROSITE" id="PS50850"/>
    </source>
</evidence>
<dbReference type="Gene3D" id="1.20.1250.20">
    <property type="entry name" value="MFS general substrate transporter like domains"/>
    <property type="match status" value="1"/>
</dbReference>
<name>A0AAD2HW04_9AGAR</name>
<feature type="transmembrane region" description="Helical" evidence="6">
    <location>
        <begin position="174"/>
        <end position="195"/>
    </location>
</feature>
<feature type="transmembrane region" description="Helical" evidence="6">
    <location>
        <begin position="346"/>
        <end position="368"/>
    </location>
</feature>
<feature type="transmembrane region" description="Helical" evidence="6">
    <location>
        <begin position="207"/>
        <end position="233"/>
    </location>
</feature>
<dbReference type="PANTHER" id="PTHR23502">
    <property type="entry name" value="MAJOR FACILITATOR SUPERFAMILY"/>
    <property type="match status" value="1"/>
</dbReference>
<dbReference type="GO" id="GO:0022857">
    <property type="term" value="F:transmembrane transporter activity"/>
    <property type="evidence" value="ECO:0007669"/>
    <property type="project" value="InterPro"/>
</dbReference>
<evidence type="ECO:0000256" key="1">
    <source>
        <dbReference type="ARBA" id="ARBA00004141"/>
    </source>
</evidence>
<dbReference type="SUPFAM" id="SSF103473">
    <property type="entry name" value="MFS general substrate transporter"/>
    <property type="match status" value="1"/>
</dbReference>
<proteinExistence type="predicted"/>
<gene>
    <name evidence="8" type="ORF">MYCIT1_LOCUS35495</name>
</gene>
<feature type="transmembrane region" description="Helical" evidence="6">
    <location>
        <begin position="239"/>
        <end position="257"/>
    </location>
</feature>
<sequence>MFSQQPDLADDRSSGKDAVVEKTSLSGTAGTEDVESQLKGVPVLATGKTGLKLDRHGLPLIPQPSEDASDPLNFPQWLKARIRSNPHAFLAGLGPLNQAVVNPALVPLGIHFKVTPVVASYQTTIAIAFAGIGSFIWVPLSNTYGRRPVLLFSTLIAAASSLGSGKATTWGQLIATRVLNGLGTSSFFTLGAGMISDCFFLHERGRAMGVFTVFLTNSAHVAPIPGGYLAQFVSYRWCYYLPAILDMTLFVMMFFCLPETLFMRGSTPVATSSPILRRMKLWGLRPEGKHLTLSDFLGQFIMFKYPTVLASAVYYSITFTLSSILPAVTSAALFKKLYGFTPSQTGLVLGFGTLIGSTLGELMGGIVVDRTMYLSRKNNKDSEFLPEVRLRGIWFGVILQPIGLLIWGFSIQYKTMWVGPAFGFGLMCFAIQITSTVLYSYNADCYRPQTSESAQVMNFGRQIIGMTTGFWAIPMGTKIGFQFMGVTLALVGLVSFLPVLFLMYHGKTIRDRMGAPSFNKSM</sequence>
<keyword evidence="3 6" id="KW-1133">Transmembrane helix</keyword>
<feature type="transmembrane region" description="Helical" evidence="6">
    <location>
        <begin position="312"/>
        <end position="334"/>
    </location>
</feature>
<feature type="compositionally biased region" description="Basic and acidic residues" evidence="5">
    <location>
        <begin position="9"/>
        <end position="20"/>
    </location>
</feature>
<dbReference type="EMBL" id="CAVNYO010000466">
    <property type="protein sequence ID" value="CAK5283176.1"/>
    <property type="molecule type" value="Genomic_DNA"/>
</dbReference>
<feature type="transmembrane region" description="Helical" evidence="6">
    <location>
        <begin position="118"/>
        <end position="137"/>
    </location>
</feature>
<accession>A0AAD2HW04</accession>
<feature type="domain" description="Major facilitator superfamily (MFS) profile" evidence="7">
    <location>
        <begin position="83"/>
        <end position="507"/>
    </location>
</feature>
<comment type="subcellular location">
    <subcellularLocation>
        <location evidence="1">Membrane</location>
        <topology evidence="1">Multi-pass membrane protein</topology>
    </subcellularLocation>
</comment>
<feature type="region of interest" description="Disordered" evidence="5">
    <location>
        <begin position="1"/>
        <end position="37"/>
    </location>
</feature>
<protein>
    <recommendedName>
        <fullName evidence="7">Major facilitator superfamily (MFS) profile domain-containing protein</fullName>
    </recommendedName>
</protein>
<evidence type="ECO:0000256" key="5">
    <source>
        <dbReference type="SAM" id="MobiDB-lite"/>
    </source>
</evidence>
<reference evidence="8" key="1">
    <citation type="submission" date="2023-11" db="EMBL/GenBank/DDBJ databases">
        <authorList>
            <person name="De Vega J J."/>
            <person name="De Vega J J."/>
        </authorList>
    </citation>
    <scope>NUCLEOTIDE SEQUENCE</scope>
</reference>
<dbReference type="Proteomes" id="UP001295794">
    <property type="component" value="Unassembled WGS sequence"/>
</dbReference>
<keyword evidence="4 6" id="KW-0472">Membrane</keyword>
<dbReference type="InterPro" id="IPR020846">
    <property type="entry name" value="MFS_dom"/>
</dbReference>
<dbReference type="PROSITE" id="PS50850">
    <property type="entry name" value="MFS"/>
    <property type="match status" value="1"/>
</dbReference>
<dbReference type="AlphaFoldDB" id="A0AAD2HW04"/>
<evidence type="ECO:0000256" key="4">
    <source>
        <dbReference type="ARBA" id="ARBA00023136"/>
    </source>
</evidence>
<feature type="transmembrane region" description="Helical" evidence="6">
    <location>
        <begin position="388"/>
        <end position="409"/>
    </location>
</feature>
<evidence type="ECO:0000256" key="2">
    <source>
        <dbReference type="ARBA" id="ARBA00022692"/>
    </source>
</evidence>
<feature type="transmembrane region" description="Helical" evidence="6">
    <location>
        <begin position="421"/>
        <end position="441"/>
    </location>
</feature>
<evidence type="ECO:0000256" key="6">
    <source>
        <dbReference type="SAM" id="Phobius"/>
    </source>
</evidence>
<comment type="caution">
    <text evidence="8">The sequence shown here is derived from an EMBL/GenBank/DDBJ whole genome shotgun (WGS) entry which is preliminary data.</text>
</comment>
<keyword evidence="2 6" id="KW-0812">Transmembrane</keyword>
<evidence type="ECO:0000256" key="3">
    <source>
        <dbReference type="ARBA" id="ARBA00022989"/>
    </source>
</evidence>